<comment type="caution">
    <text evidence="2">The sequence shown here is derived from an EMBL/GenBank/DDBJ whole genome shotgun (WGS) entry which is preliminary data.</text>
</comment>
<organism evidence="2 3">
    <name type="scientific">Levilactobacillus suantsaiihabitans</name>
    <dbReference type="NCBI Taxonomy" id="2487722"/>
    <lineage>
        <taxon>Bacteria</taxon>
        <taxon>Bacillati</taxon>
        <taxon>Bacillota</taxon>
        <taxon>Bacilli</taxon>
        <taxon>Lactobacillales</taxon>
        <taxon>Lactobacillaceae</taxon>
        <taxon>Levilactobacillus</taxon>
    </lineage>
</organism>
<name>A0A4Z0J9D9_9LACO</name>
<protein>
    <submittedName>
        <fullName evidence="2">IS1380 family transposase</fullName>
    </submittedName>
</protein>
<keyword evidence="3" id="KW-1185">Reference proteome</keyword>
<dbReference type="AlphaFoldDB" id="A0A4Z0J9D9"/>
<gene>
    <name evidence="2" type="ORF">EGT51_10400</name>
</gene>
<dbReference type="InterPro" id="IPR012337">
    <property type="entry name" value="RNaseH-like_sf"/>
</dbReference>
<dbReference type="Pfam" id="PF13701">
    <property type="entry name" value="DDE_Tnp_1_4"/>
    <property type="match status" value="1"/>
</dbReference>
<dbReference type="OrthoDB" id="6627885at2"/>
<dbReference type="InterPro" id="IPR047960">
    <property type="entry name" value="Transpos_IS1380"/>
</dbReference>
<reference evidence="2 3" key="1">
    <citation type="submission" date="2018-10" db="EMBL/GenBank/DDBJ databases">
        <title>Lactobacillus sp. R7 and Lactobacillus sp. R19 isolated from fermented mustard green product of Taiwan.</title>
        <authorList>
            <person name="Lin S.-T."/>
        </authorList>
    </citation>
    <scope>NUCLEOTIDE SEQUENCE [LARGE SCALE GENOMIC DNA]</scope>
    <source>
        <strain evidence="2 3">BCRC 81129</strain>
    </source>
</reference>
<dbReference type="SUPFAM" id="SSF53098">
    <property type="entry name" value="Ribonuclease H-like"/>
    <property type="match status" value="1"/>
</dbReference>
<dbReference type="InterPro" id="IPR025668">
    <property type="entry name" value="Tnp_DDE_dom"/>
</dbReference>
<accession>A0A4Z0J9D9</accession>
<dbReference type="Proteomes" id="UP000297348">
    <property type="component" value="Unassembled WGS sequence"/>
</dbReference>
<dbReference type="RefSeq" id="WP_135368616.1">
    <property type="nucleotide sequence ID" value="NZ_RKLX01000019.1"/>
</dbReference>
<evidence type="ECO:0000313" key="2">
    <source>
        <dbReference type="EMBL" id="TGD17974.1"/>
    </source>
</evidence>
<dbReference type="EMBL" id="RKLX01000019">
    <property type="protein sequence ID" value="TGD17974.1"/>
    <property type="molecule type" value="Genomic_DNA"/>
</dbReference>
<dbReference type="NCBIfam" id="NF033539">
    <property type="entry name" value="transpos_IS1380"/>
    <property type="match status" value="1"/>
</dbReference>
<feature type="domain" description="Transposase DDE" evidence="1">
    <location>
        <begin position="9"/>
        <end position="432"/>
    </location>
</feature>
<evidence type="ECO:0000313" key="3">
    <source>
        <dbReference type="Proteomes" id="UP000297348"/>
    </source>
</evidence>
<evidence type="ECO:0000259" key="1">
    <source>
        <dbReference type="Pfam" id="PF13701"/>
    </source>
</evidence>
<proteinExistence type="predicted"/>
<sequence length="433" mass="49580">MTNILDRSLDFNSNICFCDDGTQLSNDAGMLAIPDFLNAIGFKPMLQHLFPEAKQRRAKYCLSQILPQLLLQKIAGYQNDSMADYLAEDPVLKRCLDVDRLASQPTISRLINGLDEKITEVFSQINLKLNRFLMAQKNPSDMVLDVDSTHCDTFGRRSGSAYNSHYAATGLHPLVAFDGLTGMFLGAKLRPTNVYTSTGATEFLAPIITAIKQLNPRMNLLIRGDSGFATPELYRLCLNTKTKFLIKLKSNSKLTYLAEDCVRNLRPDDFCDHYFTLNYRANTWSEDWNLRIVVKATRSVEDLFWHFEFLVTTLEEQAIIELFKAYHKRGIAENFIKEAKEGFGFDKTNSHSFQANNVRMWLAVLSYTIILLFKQLVPLRSMRTQTVSTIRFSLLHIAGRVTTHAHKTIVHLSHNNPFIRLFWFTLHRIHRLG</sequence>